<comment type="caution">
    <text evidence="2">The sequence shown here is derived from an EMBL/GenBank/DDBJ whole genome shotgun (WGS) entry which is preliminary data.</text>
</comment>
<protein>
    <recommendedName>
        <fullName evidence="4">ABC transporter permease</fullName>
    </recommendedName>
</protein>
<evidence type="ECO:0000313" key="2">
    <source>
        <dbReference type="EMBL" id="TFE86185.1"/>
    </source>
</evidence>
<keyword evidence="1" id="KW-1133">Transmembrane helix</keyword>
<feature type="transmembrane region" description="Helical" evidence="1">
    <location>
        <begin position="206"/>
        <end position="225"/>
    </location>
</feature>
<sequence>MRANLRLYTLLLRASVRGAMQHKFNFIGSAIVSALVQFSEFLMVALVLVKFGSVDGWSWYEIGYLCGVMTLARALYRSVASDVHYLEKYLVTGDLDPLLLRPVPLLLALMTQNVRLLAGDLAQGALLVTLCLRELLADGRADWTAVPFTLLAVVSGAVLLFAIGLATASCGFWLTRIEALQNMTEDAARSAAQYPLTLYPQWMRTLLLVALPVGFVSYVPALYIVRGSYGPWLPLAAAGAAAVFLLLALRLWAVGVSRYQSTGS</sequence>
<name>A0A4Y8PY14_9BACL</name>
<dbReference type="RefSeq" id="WP_134754296.1">
    <property type="nucleotide sequence ID" value="NZ_MYFO02000005.1"/>
</dbReference>
<gene>
    <name evidence="2" type="ORF">B5M42_15180</name>
</gene>
<dbReference type="InterPro" id="IPR010390">
    <property type="entry name" value="ABC-2_transporter-like"/>
</dbReference>
<accession>A0A4Y8PY14</accession>
<keyword evidence="1" id="KW-0472">Membrane</keyword>
<evidence type="ECO:0008006" key="4">
    <source>
        <dbReference type="Google" id="ProtNLM"/>
    </source>
</evidence>
<dbReference type="Pfam" id="PF06182">
    <property type="entry name" value="ABC2_membrane_6"/>
    <property type="match status" value="1"/>
</dbReference>
<keyword evidence="3" id="KW-1185">Reference proteome</keyword>
<keyword evidence="1" id="KW-0812">Transmembrane</keyword>
<dbReference type="AlphaFoldDB" id="A0A4Y8PY14"/>
<reference evidence="2 3" key="1">
    <citation type="submission" date="2017-03" db="EMBL/GenBank/DDBJ databases">
        <title>Isolation of Levoglucosan Utilizing Bacteria.</title>
        <authorList>
            <person name="Arya A.S."/>
        </authorList>
    </citation>
    <scope>NUCLEOTIDE SEQUENCE [LARGE SCALE GENOMIC DNA]</scope>
    <source>
        <strain evidence="2 3">MEC069</strain>
    </source>
</reference>
<evidence type="ECO:0000313" key="3">
    <source>
        <dbReference type="Proteomes" id="UP000298246"/>
    </source>
</evidence>
<feature type="transmembrane region" description="Helical" evidence="1">
    <location>
        <begin position="26"/>
        <end position="51"/>
    </location>
</feature>
<dbReference type="OrthoDB" id="9788195at2"/>
<dbReference type="EMBL" id="MYFO01000020">
    <property type="protein sequence ID" value="TFE86185.1"/>
    <property type="molecule type" value="Genomic_DNA"/>
</dbReference>
<dbReference type="PANTHER" id="PTHR36833:SF1">
    <property type="entry name" value="INTEGRAL MEMBRANE TRANSPORT PROTEIN"/>
    <property type="match status" value="1"/>
</dbReference>
<organism evidence="2 3">
    <name type="scientific">Paenibacillus athensensis</name>
    <dbReference type="NCBI Taxonomy" id="1967502"/>
    <lineage>
        <taxon>Bacteria</taxon>
        <taxon>Bacillati</taxon>
        <taxon>Bacillota</taxon>
        <taxon>Bacilli</taxon>
        <taxon>Bacillales</taxon>
        <taxon>Paenibacillaceae</taxon>
        <taxon>Paenibacillus</taxon>
    </lineage>
</organism>
<feature type="transmembrane region" description="Helical" evidence="1">
    <location>
        <begin position="231"/>
        <end position="252"/>
    </location>
</feature>
<feature type="transmembrane region" description="Helical" evidence="1">
    <location>
        <begin position="148"/>
        <end position="174"/>
    </location>
</feature>
<proteinExistence type="predicted"/>
<evidence type="ECO:0000256" key="1">
    <source>
        <dbReference type="SAM" id="Phobius"/>
    </source>
</evidence>
<dbReference type="PANTHER" id="PTHR36833">
    <property type="entry name" value="SLR0610 PROTEIN-RELATED"/>
    <property type="match status" value="1"/>
</dbReference>
<dbReference type="Proteomes" id="UP000298246">
    <property type="component" value="Unassembled WGS sequence"/>
</dbReference>